<evidence type="ECO:0000313" key="3">
    <source>
        <dbReference type="EMBL" id="TCC28044.1"/>
    </source>
</evidence>
<sequence length="214" mass="23543">MKRFVVPPSWPSPPRRNWIPPKTWRPDPSWPPAPEDWRFWVDAKGEPVLGPIGRYGAPSRRAAYAAGAAMIVFAGVNLWAVLMIGQFNGPDDSAVVTFVEESPSPAVSSTSPAVPRTTSAPPLVPRTIVVPSTRPTFRPTRKPTATKPTATKKTERTTPTPTPTPTRTTTSTPTARPSRPTSRPSTREELLRQYCIDRGIDPAWCDPANWEQTP</sequence>
<evidence type="ECO:0000256" key="2">
    <source>
        <dbReference type="SAM" id="Phobius"/>
    </source>
</evidence>
<feature type="transmembrane region" description="Helical" evidence="2">
    <location>
        <begin position="62"/>
        <end position="84"/>
    </location>
</feature>
<feature type="region of interest" description="Disordered" evidence="1">
    <location>
        <begin position="103"/>
        <end position="188"/>
    </location>
</feature>
<protein>
    <submittedName>
        <fullName evidence="3">Uncharacterized protein</fullName>
    </submittedName>
</protein>
<feature type="compositionally biased region" description="Low complexity" evidence="1">
    <location>
        <begin position="131"/>
        <end position="151"/>
    </location>
</feature>
<dbReference type="Proteomes" id="UP000292385">
    <property type="component" value="Unassembled WGS sequence"/>
</dbReference>
<name>A0ABY2AEE2_9ACTN</name>
<accession>A0ABY2AEE2</accession>
<comment type="caution">
    <text evidence="3">The sequence shown here is derived from an EMBL/GenBank/DDBJ whole genome shotgun (WGS) entry which is preliminary data.</text>
</comment>
<keyword evidence="4" id="KW-1185">Reference proteome</keyword>
<keyword evidence="2" id="KW-0472">Membrane</keyword>
<dbReference type="EMBL" id="SJJY01000001">
    <property type="protein sequence ID" value="TCC28044.1"/>
    <property type="molecule type" value="Genomic_DNA"/>
</dbReference>
<organism evidence="3 4">
    <name type="scientific">Kribbella speibonae</name>
    <dbReference type="NCBI Taxonomy" id="1572660"/>
    <lineage>
        <taxon>Bacteria</taxon>
        <taxon>Bacillati</taxon>
        <taxon>Actinomycetota</taxon>
        <taxon>Actinomycetes</taxon>
        <taxon>Propionibacteriales</taxon>
        <taxon>Kribbellaceae</taxon>
        <taxon>Kribbella</taxon>
    </lineage>
</organism>
<reference evidence="3 4" key="1">
    <citation type="submission" date="2019-02" db="EMBL/GenBank/DDBJ databases">
        <title>Kribbella capetownensis sp. nov. and Kribbella speibonae sp. nov., isolated from soil.</title>
        <authorList>
            <person name="Curtis S.M."/>
            <person name="Norton I."/>
            <person name="Everest G.J."/>
            <person name="Meyers P.R."/>
        </authorList>
    </citation>
    <scope>NUCLEOTIDE SEQUENCE [LARGE SCALE GENOMIC DNA]</scope>
    <source>
        <strain evidence="3 4">SK5</strain>
    </source>
</reference>
<evidence type="ECO:0000313" key="4">
    <source>
        <dbReference type="Proteomes" id="UP000292385"/>
    </source>
</evidence>
<feature type="compositionally biased region" description="Low complexity" evidence="1">
    <location>
        <begin position="165"/>
        <end position="184"/>
    </location>
</feature>
<proteinExistence type="predicted"/>
<evidence type="ECO:0000256" key="1">
    <source>
        <dbReference type="SAM" id="MobiDB-lite"/>
    </source>
</evidence>
<gene>
    <name evidence="3" type="ORF">E0H58_08995</name>
</gene>
<keyword evidence="2" id="KW-0812">Transmembrane</keyword>
<keyword evidence="2" id="KW-1133">Transmembrane helix</keyword>
<dbReference type="RefSeq" id="WP_131460702.1">
    <property type="nucleotide sequence ID" value="NZ_SJJY01000001.1"/>
</dbReference>
<feature type="compositionally biased region" description="Low complexity" evidence="1">
    <location>
        <begin position="103"/>
        <end position="115"/>
    </location>
</feature>